<dbReference type="Proteomes" id="UP001153050">
    <property type="component" value="Unassembled WGS sequence"/>
</dbReference>
<proteinExistence type="predicted"/>
<protein>
    <submittedName>
        <fullName evidence="1">Uncharacterized protein</fullName>
    </submittedName>
</protein>
<sequence>MDVATNGYTKAVDGMARRNYAIAAVSPLLPLDYFNSS</sequence>
<accession>A0ABM9E362</accession>
<organism evidence="1 2">
    <name type="scientific">Mesorhizobium escarrei</name>
    <dbReference type="NCBI Taxonomy" id="666018"/>
    <lineage>
        <taxon>Bacteria</taxon>
        <taxon>Pseudomonadati</taxon>
        <taxon>Pseudomonadota</taxon>
        <taxon>Alphaproteobacteria</taxon>
        <taxon>Hyphomicrobiales</taxon>
        <taxon>Phyllobacteriaceae</taxon>
        <taxon>Mesorhizobium</taxon>
    </lineage>
</organism>
<dbReference type="EMBL" id="CAKXZT010000134">
    <property type="protein sequence ID" value="CAH2403520.1"/>
    <property type="molecule type" value="Genomic_DNA"/>
</dbReference>
<evidence type="ECO:0000313" key="2">
    <source>
        <dbReference type="Proteomes" id="UP001153050"/>
    </source>
</evidence>
<gene>
    <name evidence="1" type="ORF">MES5069_390008</name>
</gene>
<keyword evidence="2" id="KW-1185">Reference proteome</keyword>
<reference evidence="1 2" key="1">
    <citation type="submission" date="2022-03" db="EMBL/GenBank/DDBJ databases">
        <authorList>
            <person name="Brunel B."/>
        </authorList>
    </citation>
    <scope>NUCLEOTIDE SEQUENCE [LARGE SCALE GENOMIC DNA]</scope>
    <source>
        <strain evidence="1">STM5069sample</strain>
    </source>
</reference>
<comment type="caution">
    <text evidence="1">The sequence shown here is derived from an EMBL/GenBank/DDBJ whole genome shotgun (WGS) entry which is preliminary data.</text>
</comment>
<evidence type="ECO:0000313" key="1">
    <source>
        <dbReference type="EMBL" id="CAH2403520.1"/>
    </source>
</evidence>
<name>A0ABM9E362_9HYPH</name>